<dbReference type="Gene3D" id="1.50.10.10">
    <property type="match status" value="2"/>
</dbReference>
<evidence type="ECO:0000256" key="1">
    <source>
        <dbReference type="SAM" id="SignalP"/>
    </source>
</evidence>
<gene>
    <name evidence="5" type="ORF">D9756_007185</name>
</gene>
<dbReference type="GO" id="GO:0004560">
    <property type="term" value="F:alpha-L-fucosidase activity"/>
    <property type="evidence" value="ECO:0007669"/>
    <property type="project" value="TreeGrafter"/>
</dbReference>
<dbReference type="InterPro" id="IPR049053">
    <property type="entry name" value="AFCA-like_C"/>
</dbReference>
<dbReference type="PANTHER" id="PTHR31084">
    <property type="entry name" value="ALPHA-L-FUCOSIDASE 2"/>
    <property type="match status" value="1"/>
</dbReference>
<evidence type="ECO:0000259" key="2">
    <source>
        <dbReference type="Pfam" id="PF14498"/>
    </source>
</evidence>
<comment type="caution">
    <text evidence="5">The sequence shown here is derived from an EMBL/GenBank/DDBJ whole genome shotgun (WGS) entry which is preliminary data.</text>
</comment>
<protein>
    <recommendedName>
        <fullName evidence="7">Glycoside hydrolase family 95 protein</fullName>
    </recommendedName>
</protein>
<feature type="domain" description="Glycosyl hydrolase family 95 catalytic" evidence="4">
    <location>
        <begin position="1137"/>
        <end position="1564"/>
    </location>
</feature>
<organism evidence="5 6">
    <name type="scientific">Leucocoprinus leucothites</name>
    <dbReference type="NCBI Taxonomy" id="201217"/>
    <lineage>
        <taxon>Eukaryota</taxon>
        <taxon>Fungi</taxon>
        <taxon>Dikarya</taxon>
        <taxon>Basidiomycota</taxon>
        <taxon>Agaricomycotina</taxon>
        <taxon>Agaricomycetes</taxon>
        <taxon>Agaricomycetidae</taxon>
        <taxon>Agaricales</taxon>
        <taxon>Agaricineae</taxon>
        <taxon>Agaricaceae</taxon>
        <taxon>Leucocoprinus</taxon>
    </lineage>
</organism>
<dbReference type="InterPro" id="IPR027414">
    <property type="entry name" value="GH95_N_dom"/>
</dbReference>
<feature type="domain" description="Glycosyl hydrolase family 95 catalytic" evidence="4">
    <location>
        <begin position="351"/>
        <end position="784"/>
    </location>
</feature>
<feature type="domain" description="Glycosyl hydrolase family 95 N-terminal" evidence="2">
    <location>
        <begin position="55"/>
        <end position="318"/>
    </location>
</feature>
<dbReference type="SUPFAM" id="SSF48208">
    <property type="entry name" value="Six-hairpin glycosidases"/>
    <property type="match status" value="2"/>
</dbReference>
<accession>A0A8H5D795</accession>
<keyword evidence="6" id="KW-1185">Reference proteome</keyword>
<keyword evidence="1" id="KW-0732">Signal</keyword>
<dbReference type="GO" id="GO:0005975">
    <property type="term" value="P:carbohydrate metabolic process"/>
    <property type="evidence" value="ECO:0007669"/>
    <property type="project" value="InterPro"/>
</dbReference>
<evidence type="ECO:0000259" key="3">
    <source>
        <dbReference type="Pfam" id="PF21307"/>
    </source>
</evidence>
<dbReference type="Pfam" id="PF22124">
    <property type="entry name" value="Glyco_hydro_95_cat"/>
    <property type="match status" value="2"/>
</dbReference>
<dbReference type="Pfam" id="PF21307">
    <property type="entry name" value="Glyco_hydro_95_C"/>
    <property type="match status" value="1"/>
</dbReference>
<evidence type="ECO:0000313" key="6">
    <source>
        <dbReference type="Proteomes" id="UP000559027"/>
    </source>
</evidence>
<dbReference type="PANTHER" id="PTHR31084:SF3">
    <property type="entry name" value="ALPHA-FUCOSIDASE A"/>
    <property type="match status" value="1"/>
</dbReference>
<reference evidence="5 6" key="1">
    <citation type="journal article" date="2020" name="ISME J.">
        <title>Uncovering the hidden diversity of litter-decomposition mechanisms in mushroom-forming fungi.</title>
        <authorList>
            <person name="Floudas D."/>
            <person name="Bentzer J."/>
            <person name="Ahren D."/>
            <person name="Johansson T."/>
            <person name="Persson P."/>
            <person name="Tunlid A."/>
        </authorList>
    </citation>
    <scope>NUCLEOTIDE SEQUENCE [LARGE SCALE GENOMIC DNA]</scope>
    <source>
        <strain evidence="5 6">CBS 146.42</strain>
    </source>
</reference>
<feature type="domain" description="Glycosyl hydrolase family 95 N-terminal" evidence="2">
    <location>
        <begin position="863"/>
        <end position="1103"/>
    </location>
</feature>
<dbReference type="Proteomes" id="UP000559027">
    <property type="component" value="Unassembled WGS sequence"/>
</dbReference>
<evidence type="ECO:0000259" key="4">
    <source>
        <dbReference type="Pfam" id="PF22124"/>
    </source>
</evidence>
<feature type="chain" id="PRO_5034053588" description="Glycoside hydrolase family 95 protein" evidence="1">
    <location>
        <begin position="44"/>
        <end position="1655"/>
    </location>
</feature>
<dbReference type="InterPro" id="IPR012341">
    <property type="entry name" value="6hp_glycosidase-like_sf"/>
</dbReference>
<dbReference type="InterPro" id="IPR008928">
    <property type="entry name" value="6-hairpin_glycosidase_sf"/>
</dbReference>
<dbReference type="Pfam" id="PF14498">
    <property type="entry name" value="Glyco_hyd_65N_2"/>
    <property type="match status" value="2"/>
</dbReference>
<feature type="signal peptide" evidence="1">
    <location>
        <begin position="1"/>
        <end position="43"/>
    </location>
</feature>
<sequence>MDLNTFWLFYSSFPSLPALLAALRMWIHRSLLALLQLLLVVQCAPPGFPTSGNGLWYKEQGVIWSRDWLPVGNGYLAATTPGGTSQETVQLNIESLWSGGPFADPSYNGGNKQPSERNAMAQALQDIRQRIFQSSTGDIDNVNVLTTDADQYGSYAGAGYLISNLNTTGAVTNYGRYLDLDQAIARTVWTQGGANYQRTLLCSHPTRACTQHTTTTSSTNSSAALPPLSYAFSSALESGLPTPNITCLNSNTLRVRGYVADGSASMVYELLAHATAPGGKVSCITVPVQSGAPPNATIQITSAKEAWITWVGDTNFDQDAGNEATGYTFRGSDPHDTLMSLLGSSTSSTPFNNILAEHVKDYQSVAAKFALDLGQTAQMDTPTDELMKKYQIDAAGNLAGNVYIEWLVFNFGRYLLASSARGVLPANLQGKWGDGFGNAWGADYHSNINIQMNYWSAEMTNLDVTQSLFEYFLKNWAPRGAYTAEVLYNTTRGWVVHNEMNIFGHTGMKAFPGGNPAQWADYTAANVWMMLHVWDHFDYTNDVAWFKETGWPLLKGVASFHLDNLFEDLHFNDSSLVVIPCNSPEQAPITFGCAHAQQLIWQLFNAIEKGFDASGDTDTAFLEEVRATRAKLDKGIHIGSWGQLQEWKFDQDNPSDTHRHLSHLIGLYPGYAIVGYEPTLQGPVMINGSPVNYTKEQVIDAATMSLVHRGNGTGPDADSGWEKAWRAAAYAQLADAKTFYHELTYCIQRNFGTNLYSLYNPGDASPIFQIDANLAYPAAVMNALLQALDVPTLDTPLTINLLPALPSPWSQGFIKGARPTKAVFTVDKNVVPRDVQIVFTHCRLPVCNPHFFLKSPPDAKYPATTPGGTSQETVQLNIESLWSGGPFADPSYNGGNKQPSERNAMAQALQVIRQRIFQSSTGGISNVNGLMTNAGQYGSYAGAGYLISNLSTTGAVTNYGRYLDLDQAIARTVWTQEGANYQRTLLCSHPTRACTQHTTITSSTNSSVTLPPLSYAFSSALESGLPAPNITCLNSNTLQVRGYVAAGGASMVYELLARATAPGGKVSCIAFPVNSGAPPNATIQVTSAKEAWITWVGDTNYAQDAGNEAAGYTFRGSDPHDTLMSLLSSAAPSSASFSDILAEHVKDYQSVAAKFTLDLGQTAQMDTPTDELMKKYQIDAAGNLAENVYIEWLVFNFGRYLLASSARGMLPTNLQGKWGNGLANPWGADSNINIQMNYWSAEMTNLDVTQSLFEYFMKNWAPRGAYTAEVLYNTTRGWVVHNEMNIFGHTGMKAGGAQWADYTAANVWMMLHVWDHFDYTNDVTWFKETGWPLLKGVASFHLDNLFEDLHFNDSSLVVIPCNSPEQAPITFGCAHNQQLIWQLFNAIEKGFGASGDTDTAFLEGVRATRAKLDKGIRIGSWGQLQEWKFDQDNPSDTHRHLSHLIGLYPGYAIVGYESTLQGPVMVNGSPVNYTKKQVIDAATMSLVHRGNGTGPDADSGWEKAWRAAAYAQLADAKTFYHELTYCIQRNFGTNLYSLYNPDDRSPIFQIDANLAYPAAVMNALLQAPDVPTLDTPLTINLLPALPSQWSQGFIKGARVRGGITVDLVWKNGKPTKAVFTVDKNIVPRDTQIVYAGKVLATLRTASGLSKTITSF</sequence>
<evidence type="ECO:0008006" key="7">
    <source>
        <dbReference type="Google" id="ProtNLM"/>
    </source>
</evidence>
<name>A0A8H5D795_9AGAR</name>
<feature type="domain" description="Alpha fucosidase A-like C-terminal" evidence="3">
    <location>
        <begin position="1578"/>
        <end position="1621"/>
    </location>
</feature>
<dbReference type="EMBL" id="JAACJO010000009">
    <property type="protein sequence ID" value="KAF5354031.1"/>
    <property type="molecule type" value="Genomic_DNA"/>
</dbReference>
<dbReference type="InterPro" id="IPR054363">
    <property type="entry name" value="GH95_cat"/>
</dbReference>
<proteinExistence type="predicted"/>
<dbReference type="OrthoDB" id="2848340at2759"/>
<evidence type="ECO:0000313" key="5">
    <source>
        <dbReference type="EMBL" id="KAF5354031.1"/>
    </source>
</evidence>